<reference evidence="2" key="1">
    <citation type="submission" date="2017-12" db="EMBL/GenBank/DDBJ databases">
        <authorList>
            <person name="Diaz M."/>
        </authorList>
    </citation>
    <scope>NUCLEOTIDE SEQUENCE [LARGE SCALE GENOMIC DNA]</scope>
    <source>
        <strain evidence="2">FI11154</strain>
    </source>
</reference>
<proteinExistence type="predicted"/>
<dbReference type="EMBL" id="OOFM01000005">
    <property type="protein sequence ID" value="SPL65051.1"/>
    <property type="molecule type" value="Genomic_DNA"/>
</dbReference>
<evidence type="ECO:0000313" key="1">
    <source>
        <dbReference type="EMBL" id="SPL65051.1"/>
    </source>
</evidence>
<organism evidence="1 2">
    <name type="scientific">Ochrobactrum soli</name>
    <dbReference type="NCBI Taxonomy" id="2448455"/>
    <lineage>
        <taxon>Bacteria</taxon>
        <taxon>Pseudomonadati</taxon>
        <taxon>Pseudomonadota</taxon>
        <taxon>Alphaproteobacteria</taxon>
        <taxon>Hyphomicrobiales</taxon>
        <taxon>Brucellaceae</taxon>
        <taxon>Brucella/Ochrobactrum group</taxon>
        <taxon>Ochrobactrum</taxon>
    </lineage>
</organism>
<gene>
    <name evidence="1" type="ORF">OHAE_918</name>
</gene>
<accession>A0A2P9HLT0</accession>
<dbReference type="Proteomes" id="UP000246073">
    <property type="component" value="Unassembled WGS sequence"/>
</dbReference>
<dbReference type="AlphaFoldDB" id="A0A2P9HLT0"/>
<sequence>MVYVSAKKMNPHPIHPSHTTADQIRDAFMHIKWQLVRKGWKTEDFTGLLGIPRQSWYQYGHKLESAGYRQISADALDMLRQETAQEIVALVDGYHDPFGRERDTWTIGDLTTKSRTRALYRAALTGEAVVPGVQNKHADNLSDDEALMMRWFQAAKQASREQLVAATGLSKYDVGRVGMHACKWGIPPVAEWVDNLERTIGV</sequence>
<dbReference type="RefSeq" id="WP_146200201.1">
    <property type="nucleotide sequence ID" value="NZ_OOFM01000005.1"/>
</dbReference>
<name>A0A2P9HLT0_9HYPH</name>
<evidence type="ECO:0000313" key="2">
    <source>
        <dbReference type="Proteomes" id="UP000246073"/>
    </source>
</evidence>
<protein>
    <submittedName>
        <fullName evidence="1">Uncharacterized protein</fullName>
    </submittedName>
</protein>